<organism evidence="1 2">
    <name type="scientific">Roseivirga ehrenbergii (strain DSM 102268 / JCM 13514 / KCTC 12282 / NCIMB 14502 / KMM 6017)</name>
    <dbReference type="NCBI Taxonomy" id="279360"/>
    <lineage>
        <taxon>Bacteria</taxon>
        <taxon>Pseudomonadati</taxon>
        <taxon>Bacteroidota</taxon>
        <taxon>Cytophagia</taxon>
        <taxon>Cytophagales</taxon>
        <taxon>Roseivirgaceae</taxon>
        <taxon>Roseivirga</taxon>
    </lineage>
</organism>
<dbReference type="RefSeq" id="WP_062592849.1">
    <property type="nucleotide sequence ID" value="NZ_LQZQ01000049.1"/>
</dbReference>
<dbReference type="Proteomes" id="UP000075583">
    <property type="component" value="Unassembled WGS sequence"/>
</dbReference>
<accession>A0A150WZU4</accession>
<dbReference type="GO" id="GO:0008168">
    <property type="term" value="F:methyltransferase activity"/>
    <property type="evidence" value="ECO:0007669"/>
    <property type="project" value="UniProtKB-KW"/>
</dbReference>
<gene>
    <name evidence="1" type="ORF">MB14_08010</name>
</gene>
<evidence type="ECO:0000313" key="1">
    <source>
        <dbReference type="EMBL" id="KYG71993.1"/>
    </source>
</evidence>
<comment type="caution">
    <text evidence="1">The sequence shown here is derived from an EMBL/GenBank/DDBJ whole genome shotgun (WGS) entry which is preliminary data.</text>
</comment>
<dbReference type="SUPFAM" id="SSF159894">
    <property type="entry name" value="YgaC/TfoX-N like"/>
    <property type="match status" value="1"/>
</dbReference>
<dbReference type="OrthoDB" id="214902at2"/>
<proteinExistence type="predicted"/>
<dbReference type="EMBL" id="LQZQ01000049">
    <property type="protein sequence ID" value="KYG71993.1"/>
    <property type="molecule type" value="Genomic_DNA"/>
</dbReference>
<keyword evidence="2" id="KW-1185">Reference proteome</keyword>
<dbReference type="GO" id="GO:0032259">
    <property type="term" value="P:methylation"/>
    <property type="evidence" value="ECO:0007669"/>
    <property type="project" value="UniProtKB-KW"/>
</dbReference>
<dbReference type="AlphaFoldDB" id="A0A150WZU4"/>
<name>A0A150WZU4_ROSEK</name>
<keyword evidence="1" id="KW-0489">Methyltransferase</keyword>
<protein>
    <submittedName>
        <fullName evidence="1">RNA methyltransferase</fullName>
    </submittedName>
</protein>
<sequence length="114" mass="13201">MAYDIYLGERISQILKSRNILFTEKKMMGALIFMVNEKMCIGIHINKKYGDSLIMAKIGAKAYEVEIKKEVCLPMDFSGRPSLNFIYITPDGFDMDNDLEYWVDKALDFNLNDK</sequence>
<dbReference type="STRING" id="279360.MB14_08010"/>
<keyword evidence="1" id="KW-0808">Transferase</keyword>
<evidence type="ECO:0000313" key="2">
    <source>
        <dbReference type="Proteomes" id="UP000075583"/>
    </source>
</evidence>
<reference evidence="1" key="1">
    <citation type="submission" date="2016-01" db="EMBL/GenBank/DDBJ databases">
        <title>Genome sequencing of Roseivirga ehrenbergii KMM 6017.</title>
        <authorList>
            <person name="Selvaratnam C."/>
            <person name="Thevarajoo S."/>
            <person name="Goh K.M."/>
            <person name="Ee R."/>
            <person name="Chan K.-G."/>
            <person name="Chong C.S."/>
        </authorList>
    </citation>
    <scope>NUCLEOTIDE SEQUENCE [LARGE SCALE GENOMIC DNA]</scope>
    <source>
        <strain evidence="1">KMM 6017</strain>
    </source>
</reference>